<dbReference type="GO" id="GO:0008970">
    <property type="term" value="F:phospholipase A1 activity"/>
    <property type="evidence" value="ECO:0007669"/>
    <property type="project" value="TreeGrafter"/>
</dbReference>
<reference evidence="7" key="1">
    <citation type="submission" date="2018-03" db="EMBL/GenBank/DDBJ databases">
        <title>The relapsing fever spirochete Borrelia turicatae persists in the highly oxidative environment of its soft-bodied tick vector.</title>
        <authorList>
            <person name="Bourret T.J."/>
            <person name="Boyle W.K."/>
            <person name="Valenzuela J.G."/>
            <person name="Oliveira F."/>
            <person name="Lopez J.E."/>
        </authorList>
    </citation>
    <scope>NUCLEOTIDE SEQUENCE</scope>
    <source>
        <strain evidence="7">Kansas strain/isolate</strain>
        <tissue evidence="7">Salivary glands</tissue>
    </source>
</reference>
<dbReference type="PROSITE" id="PS51934">
    <property type="entry name" value="LRAT"/>
    <property type="match status" value="1"/>
</dbReference>
<accession>A0A2R5L9R2</accession>
<organism evidence="7">
    <name type="scientific">Ornithodoros turicata</name>
    <dbReference type="NCBI Taxonomy" id="34597"/>
    <lineage>
        <taxon>Eukaryota</taxon>
        <taxon>Metazoa</taxon>
        <taxon>Ecdysozoa</taxon>
        <taxon>Arthropoda</taxon>
        <taxon>Chelicerata</taxon>
        <taxon>Arachnida</taxon>
        <taxon>Acari</taxon>
        <taxon>Parasitiformes</taxon>
        <taxon>Ixodida</taxon>
        <taxon>Ixodoidea</taxon>
        <taxon>Argasidae</taxon>
        <taxon>Ornithodorinae</taxon>
        <taxon>Ornithodoros</taxon>
    </lineage>
</organism>
<name>A0A2R5L9R2_9ACAR</name>
<dbReference type="GO" id="GO:0016410">
    <property type="term" value="F:N-acyltransferase activity"/>
    <property type="evidence" value="ECO:0007669"/>
    <property type="project" value="TreeGrafter"/>
</dbReference>
<comment type="similarity">
    <text evidence="1">Belongs to the H-rev107 family.</text>
</comment>
<dbReference type="InterPro" id="IPR051496">
    <property type="entry name" value="H-rev107_PLA/AT"/>
</dbReference>
<feature type="region of interest" description="Disordered" evidence="5">
    <location>
        <begin position="177"/>
        <end position="198"/>
    </location>
</feature>
<evidence type="ECO:0000256" key="1">
    <source>
        <dbReference type="ARBA" id="ARBA00007824"/>
    </source>
</evidence>
<dbReference type="GO" id="GO:0004623">
    <property type="term" value="F:phospholipase A2 activity"/>
    <property type="evidence" value="ECO:0007669"/>
    <property type="project" value="TreeGrafter"/>
</dbReference>
<evidence type="ECO:0000256" key="2">
    <source>
        <dbReference type="ARBA" id="ARBA00022679"/>
    </source>
</evidence>
<proteinExistence type="inferred from homology"/>
<dbReference type="PANTHER" id="PTHR13943:SF77">
    <property type="entry name" value="LRAT DOMAIN-CONTAINING PROTEIN"/>
    <property type="match status" value="1"/>
</dbReference>
<evidence type="ECO:0000256" key="4">
    <source>
        <dbReference type="ARBA" id="ARBA00023098"/>
    </source>
</evidence>
<evidence type="ECO:0000259" key="6">
    <source>
        <dbReference type="PROSITE" id="PS51934"/>
    </source>
</evidence>
<keyword evidence="3" id="KW-0378">Hydrolase</keyword>
<feature type="domain" description="LRAT" evidence="6">
    <location>
        <begin position="30"/>
        <end position="141"/>
    </location>
</feature>
<dbReference type="PANTHER" id="PTHR13943">
    <property type="entry name" value="HRAS-LIKE SUPPRESSOR - RELATED"/>
    <property type="match status" value="1"/>
</dbReference>
<evidence type="ECO:0000256" key="3">
    <source>
        <dbReference type="ARBA" id="ARBA00022801"/>
    </source>
</evidence>
<evidence type="ECO:0000256" key="5">
    <source>
        <dbReference type="SAM" id="MobiDB-lite"/>
    </source>
</evidence>
<dbReference type="EMBL" id="GGLE01002093">
    <property type="protein sequence ID" value="MBY06219.1"/>
    <property type="molecule type" value="Transcribed_RNA"/>
</dbReference>
<dbReference type="Pfam" id="PF04970">
    <property type="entry name" value="LRAT"/>
    <property type="match status" value="1"/>
</dbReference>
<dbReference type="AlphaFoldDB" id="A0A2R5L9R2"/>
<dbReference type="InterPro" id="IPR007053">
    <property type="entry name" value="LRAT_dom"/>
</dbReference>
<keyword evidence="4" id="KW-0443">Lipid metabolism</keyword>
<protein>
    <submittedName>
        <fullName evidence="7">Putative phospholipase</fullName>
    </submittedName>
</protein>
<sequence length="198" mass="21820">MPLQSPTVVLTFGLRSFVPAQMLQPEVGDLIEIDRTLYAHWALYVGDGNVVHVVGRNEEDIPTEVAYVHMSKLTDVAGYSAVRVNNKEVRAKERGLTALPVAAVLERACSILNREVDFNFLTRNSEYYVTEWKYGTGWSDQATVTLSVMKPLARNLEVGHTTFLTSLQAVFGTPTSSSLTRIAPKSPRAPQKNAPSLA</sequence>
<dbReference type="GO" id="GO:0005737">
    <property type="term" value="C:cytoplasm"/>
    <property type="evidence" value="ECO:0007669"/>
    <property type="project" value="TreeGrafter"/>
</dbReference>
<dbReference type="GO" id="GO:0070292">
    <property type="term" value="P:N-acylphosphatidylethanolamine metabolic process"/>
    <property type="evidence" value="ECO:0007669"/>
    <property type="project" value="TreeGrafter"/>
</dbReference>
<evidence type="ECO:0000313" key="7">
    <source>
        <dbReference type="EMBL" id="MBY06219.1"/>
    </source>
</evidence>
<keyword evidence="2" id="KW-0808">Transferase</keyword>
<dbReference type="Gene3D" id="3.90.1720.10">
    <property type="entry name" value="endopeptidase domain like (from Nostoc punctiforme)"/>
    <property type="match status" value="1"/>
</dbReference>